<keyword evidence="3 5" id="KW-1133">Transmembrane helix</keyword>
<dbReference type="Gene3D" id="1.10.3720.10">
    <property type="entry name" value="MetI-like"/>
    <property type="match status" value="1"/>
</dbReference>
<keyword evidence="2 5" id="KW-0812">Transmembrane</keyword>
<dbReference type="EMBL" id="JAGGJX010000009">
    <property type="protein sequence ID" value="MBP1856440.1"/>
    <property type="molecule type" value="Genomic_DNA"/>
</dbReference>
<evidence type="ECO:0000259" key="6">
    <source>
        <dbReference type="PROSITE" id="PS50928"/>
    </source>
</evidence>
<dbReference type="Proteomes" id="UP000767291">
    <property type="component" value="Unassembled WGS sequence"/>
</dbReference>
<comment type="similarity">
    <text evidence="5">Belongs to the binding-protein-dependent transport system permease family.</text>
</comment>
<dbReference type="PANTHER" id="PTHR43470:SF3">
    <property type="entry name" value="PHOSPHATE TRANSPORT SYSTEM PERMEASE PROTEIN PSTA-RELATED"/>
    <property type="match status" value="1"/>
</dbReference>
<evidence type="ECO:0000256" key="4">
    <source>
        <dbReference type="ARBA" id="ARBA00023136"/>
    </source>
</evidence>
<dbReference type="RefSeq" id="WP_209457752.1">
    <property type="nucleotide sequence ID" value="NZ_BAAACS010000006.1"/>
</dbReference>
<evidence type="ECO:0000256" key="3">
    <source>
        <dbReference type="ARBA" id="ARBA00022989"/>
    </source>
</evidence>
<evidence type="ECO:0000313" key="8">
    <source>
        <dbReference type="Proteomes" id="UP000767291"/>
    </source>
</evidence>
<evidence type="ECO:0000256" key="5">
    <source>
        <dbReference type="RuleBase" id="RU363032"/>
    </source>
</evidence>
<name>A0ABS4EER7_9FIRM</name>
<feature type="transmembrane region" description="Helical" evidence="5">
    <location>
        <begin position="248"/>
        <end position="267"/>
    </location>
</feature>
<evidence type="ECO:0000313" key="7">
    <source>
        <dbReference type="EMBL" id="MBP1856440.1"/>
    </source>
</evidence>
<sequence>MKRVFSKIVVRVILFSLGISALSAVFLVFRYIFWRGKDVVNLSFILDSPSGMPIGTAGGIYPALIGSISLGAFSALIGGVFGILTAIYITFYASKGVLSNLIRASVSFLSGIPSIIFGLVGYTLLVYKFGMGRSLLSAGITVSVMILPFVAIRVQKVFRENETRYMYESLCLGISKEHTILNVILPSCFVELISAVALGMAYGMGAVAPIMYTGAVMISSMPVEFNKPFMSLPYHLYMLVTDGASFEYAYGTAFVLMILLLFIHLICRGIGSLREGAQWKSRKNKVD</sequence>
<dbReference type="InterPro" id="IPR000515">
    <property type="entry name" value="MetI-like"/>
</dbReference>
<feature type="transmembrane region" description="Helical" evidence="5">
    <location>
        <begin position="12"/>
        <end position="33"/>
    </location>
</feature>
<comment type="subcellular location">
    <subcellularLocation>
        <location evidence="5">Cell membrane</location>
        <topology evidence="5">Multi-pass membrane protein</topology>
    </subcellularLocation>
    <subcellularLocation>
        <location evidence="1">Membrane</location>
        <topology evidence="1">Multi-pass membrane protein</topology>
    </subcellularLocation>
</comment>
<dbReference type="SUPFAM" id="SSF161098">
    <property type="entry name" value="MetI-like"/>
    <property type="match status" value="1"/>
</dbReference>
<dbReference type="CDD" id="cd06261">
    <property type="entry name" value="TM_PBP2"/>
    <property type="match status" value="1"/>
</dbReference>
<feature type="transmembrane region" description="Helical" evidence="5">
    <location>
        <begin position="60"/>
        <end position="89"/>
    </location>
</feature>
<dbReference type="Pfam" id="PF00528">
    <property type="entry name" value="BPD_transp_1"/>
    <property type="match status" value="1"/>
</dbReference>
<protein>
    <submittedName>
        <fullName evidence="7">Phosphate transport system permease protein</fullName>
    </submittedName>
</protein>
<comment type="caution">
    <text evidence="7">The sequence shown here is derived from an EMBL/GenBank/DDBJ whole genome shotgun (WGS) entry which is preliminary data.</text>
</comment>
<accession>A0ABS4EER7</accession>
<keyword evidence="8" id="KW-1185">Reference proteome</keyword>
<feature type="transmembrane region" description="Helical" evidence="5">
    <location>
        <begin position="136"/>
        <end position="158"/>
    </location>
</feature>
<feature type="domain" description="ABC transmembrane type-1" evidence="6">
    <location>
        <begin position="64"/>
        <end position="267"/>
    </location>
</feature>
<dbReference type="PANTHER" id="PTHR43470">
    <property type="entry name" value="PHOSPHATE TRANSPORT SYSTEM PERMEASE PROTEIN PSTA-RELATED"/>
    <property type="match status" value="1"/>
</dbReference>
<dbReference type="PROSITE" id="PS50928">
    <property type="entry name" value="ABC_TM1"/>
    <property type="match status" value="1"/>
</dbReference>
<keyword evidence="5" id="KW-0813">Transport</keyword>
<reference evidence="7 8" key="1">
    <citation type="submission" date="2021-03" db="EMBL/GenBank/DDBJ databases">
        <title>Genomic Encyclopedia of Type Strains, Phase IV (KMG-IV): sequencing the most valuable type-strain genomes for metagenomic binning, comparative biology and taxonomic classification.</title>
        <authorList>
            <person name="Goeker M."/>
        </authorList>
    </citation>
    <scope>NUCLEOTIDE SEQUENCE [LARGE SCALE GENOMIC DNA]</scope>
    <source>
        <strain evidence="7 8">DSM 1289</strain>
    </source>
</reference>
<evidence type="ECO:0000256" key="1">
    <source>
        <dbReference type="ARBA" id="ARBA00004141"/>
    </source>
</evidence>
<dbReference type="InterPro" id="IPR035906">
    <property type="entry name" value="MetI-like_sf"/>
</dbReference>
<keyword evidence="4 5" id="KW-0472">Membrane</keyword>
<feature type="transmembrane region" description="Helical" evidence="5">
    <location>
        <begin position="101"/>
        <end position="124"/>
    </location>
</feature>
<gene>
    <name evidence="7" type="ORF">J2Z43_002893</name>
</gene>
<proteinExistence type="inferred from homology"/>
<organism evidence="7 8">
    <name type="scientific">Metaclostridioides mangenotii</name>
    <dbReference type="NCBI Taxonomy" id="1540"/>
    <lineage>
        <taxon>Bacteria</taxon>
        <taxon>Bacillati</taxon>
        <taxon>Bacillota</taxon>
        <taxon>Clostridia</taxon>
        <taxon>Peptostreptococcales</taxon>
        <taxon>Peptostreptococcaceae</taxon>
        <taxon>Metaclostridioides</taxon>
    </lineage>
</organism>
<evidence type="ECO:0000256" key="2">
    <source>
        <dbReference type="ARBA" id="ARBA00022692"/>
    </source>
</evidence>